<gene>
    <name evidence="2" type="ordered locus">bll5758</name>
</gene>
<name>Q89I81_BRADU</name>
<dbReference type="KEGG" id="bja:bll5758"/>
<dbReference type="InParanoid" id="Q89I81"/>
<evidence type="ECO:0000313" key="2">
    <source>
        <dbReference type="EMBL" id="BAC51023.1"/>
    </source>
</evidence>
<proteinExistence type="predicted"/>
<accession>Q89I81</accession>
<dbReference type="EMBL" id="BA000040">
    <property type="protein sequence ID" value="BAC51023.1"/>
    <property type="molecule type" value="Genomic_DNA"/>
</dbReference>
<organism evidence="2 3">
    <name type="scientific">Bradyrhizobium diazoefficiens (strain JCM 10833 / BCRC 13528 / IAM 13628 / NBRC 14792 / USDA 110)</name>
    <dbReference type="NCBI Taxonomy" id="224911"/>
    <lineage>
        <taxon>Bacteria</taxon>
        <taxon>Pseudomonadati</taxon>
        <taxon>Pseudomonadota</taxon>
        <taxon>Alphaproteobacteria</taxon>
        <taxon>Hyphomicrobiales</taxon>
        <taxon>Nitrobacteraceae</taxon>
        <taxon>Bradyrhizobium</taxon>
    </lineage>
</organism>
<keyword evidence="3" id="KW-1185">Reference proteome</keyword>
<feature type="region of interest" description="Disordered" evidence="1">
    <location>
        <begin position="8"/>
        <end position="32"/>
    </location>
</feature>
<dbReference type="EnsemblBacteria" id="BAC51023">
    <property type="protein sequence ID" value="BAC51023"/>
    <property type="gene ID" value="BAC51023"/>
</dbReference>
<evidence type="ECO:0000256" key="1">
    <source>
        <dbReference type="SAM" id="MobiDB-lite"/>
    </source>
</evidence>
<dbReference type="Proteomes" id="UP000002526">
    <property type="component" value="Chromosome"/>
</dbReference>
<reference evidence="3" key="1">
    <citation type="journal article" date="2002" name="DNA Res.">
        <title>Complete genomic sequence of nitrogen-fixing symbiotic bacterium Bradyrhizobium japonicum USDA110.</title>
        <authorList>
            <person name="Kaneko T."/>
            <person name="Nakamura Y."/>
            <person name="Sato S."/>
            <person name="Minamisawa K."/>
            <person name="Uchiumi T."/>
            <person name="Sasamoto S."/>
            <person name="Watanabe A."/>
            <person name="Idesawa K."/>
            <person name="Iriguchi M."/>
            <person name="Kawashima K."/>
            <person name="Kohara M."/>
            <person name="Matsumoto M."/>
            <person name="Shimpo S."/>
            <person name="Tsuruoka H."/>
            <person name="Wada T."/>
            <person name="Yamada M."/>
            <person name="Tabata S."/>
        </authorList>
    </citation>
    <scope>NUCLEOTIDE SEQUENCE [LARGE SCALE GENOMIC DNA]</scope>
    <source>
        <strain evidence="3">JCM 10833 / BCRC 13528 / IAM 13628 / NBRC 14792 / USDA 110</strain>
    </source>
</reference>
<protein>
    <submittedName>
        <fullName evidence="2">Bll5758 protein</fullName>
    </submittedName>
</protein>
<dbReference type="HOGENOM" id="CLU_1902642_0_0_5"/>
<sequence>MAIAGALQNAGGSAHLSQSPAPTAEPRPVMGDNELAASWLQPSIRRLQSGRSQPLADVSADLGLPGFADCTLTLDAWWKRSGFRMESLRLFGKALFKGRGVLDMASLHGAAPFRRRRERWWRSHHRSKPGGAR</sequence>
<dbReference type="AlphaFoldDB" id="Q89I81"/>
<evidence type="ECO:0000313" key="3">
    <source>
        <dbReference type="Proteomes" id="UP000002526"/>
    </source>
</evidence>